<dbReference type="AlphaFoldDB" id="A0A0A9GNN9"/>
<protein>
    <submittedName>
        <fullName evidence="1">Uncharacterized protein</fullName>
    </submittedName>
</protein>
<organism evidence="1">
    <name type="scientific">Arundo donax</name>
    <name type="common">Giant reed</name>
    <name type="synonym">Donax arundinaceus</name>
    <dbReference type="NCBI Taxonomy" id="35708"/>
    <lineage>
        <taxon>Eukaryota</taxon>
        <taxon>Viridiplantae</taxon>
        <taxon>Streptophyta</taxon>
        <taxon>Embryophyta</taxon>
        <taxon>Tracheophyta</taxon>
        <taxon>Spermatophyta</taxon>
        <taxon>Magnoliopsida</taxon>
        <taxon>Liliopsida</taxon>
        <taxon>Poales</taxon>
        <taxon>Poaceae</taxon>
        <taxon>PACMAD clade</taxon>
        <taxon>Arundinoideae</taxon>
        <taxon>Arundineae</taxon>
        <taxon>Arundo</taxon>
    </lineage>
</organism>
<dbReference type="EMBL" id="GBRH01171141">
    <property type="protein sequence ID" value="JAE26755.1"/>
    <property type="molecule type" value="Transcribed_RNA"/>
</dbReference>
<evidence type="ECO:0000313" key="1">
    <source>
        <dbReference type="EMBL" id="JAE26755.1"/>
    </source>
</evidence>
<accession>A0A0A9GNN9</accession>
<reference evidence="1" key="2">
    <citation type="journal article" date="2015" name="Data Brief">
        <title>Shoot transcriptome of the giant reed, Arundo donax.</title>
        <authorList>
            <person name="Barrero R.A."/>
            <person name="Guerrero F.D."/>
            <person name="Moolhuijzen P."/>
            <person name="Goolsby J.A."/>
            <person name="Tidwell J."/>
            <person name="Bellgard S.E."/>
            <person name="Bellgard M.I."/>
        </authorList>
    </citation>
    <scope>NUCLEOTIDE SEQUENCE</scope>
    <source>
        <tissue evidence="1">Shoot tissue taken approximately 20 cm above the soil surface</tissue>
    </source>
</reference>
<sequence length="64" mass="7508">MFCEVLVLSIVLIVKPWHQQFFWVSRLFLSAHRNIVSVTLPSCFMCTFITFGIKLHKLISCHQL</sequence>
<proteinExistence type="predicted"/>
<reference evidence="1" key="1">
    <citation type="submission" date="2014-09" db="EMBL/GenBank/DDBJ databases">
        <authorList>
            <person name="Magalhaes I.L.F."/>
            <person name="Oliveira U."/>
            <person name="Santos F.R."/>
            <person name="Vidigal T.H.D.A."/>
            <person name="Brescovit A.D."/>
            <person name="Santos A.J."/>
        </authorList>
    </citation>
    <scope>NUCLEOTIDE SEQUENCE</scope>
    <source>
        <tissue evidence="1">Shoot tissue taken approximately 20 cm above the soil surface</tissue>
    </source>
</reference>
<name>A0A0A9GNN9_ARUDO</name>